<protein>
    <recommendedName>
        <fullName evidence="8">4Fe-4S ferredoxin-type domain-containing protein</fullName>
    </recommendedName>
</protein>
<keyword evidence="4" id="KW-0274">FAD</keyword>
<evidence type="ECO:0000256" key="1">
    <source>
        <dbReference type="ARBA" id="ARBA00001974"/>
    </source>
</evidence>
<evidence type="ECO:0000256" key="5">
    <source>
        <dbReference type="ARBA" id="ARBA00023002"/>
    </source>
</evidence>
<name>X0XX53_9ZZZZ</name>
<dbReference type="InterPro" id="IPR039650">
    <property type="entry name" value="HdrA-like"/>
</dbReference>
<keyword evidence="4" id="KW-0285">Flavoprotein</keyword>
<dbReference type="Gene3D" id="3.30.70.3270">
    <property type="match status" value="1"/>
</dbReference>
<dbReference type="PANTHER" id="PTHR43498:SF1">
    <property type="entry name" value="COB--COM HETERODISULFIDE REDUCTASE IRON-SULFUR SUBUNIT A"/>
    <property type="match status" value="1"/>
</dbReference>
<evidence type="ECO:0000256" key="7">
    <source>
        <dbReference type="ARBA" id="ARBA00023014"/>
    </source>
</evidence>
<sequence length="228" mass="25749">VELLAYSEVEDISGYVGNFKVRVRRKARYVDEKECTACGDCVPVCPVVKPDEYQMGLCTRRAIYIALPQAVPSSYVINIQECLGDNPIACGKCQEACDKKCIDFDMHDEFVEFDVGAIIVATGMEPYDPTEMDEYGYTRYENVITSMEFERLISAGGPTEGHLIRPTDRRTPQRIGFVQCVGSRSQDGRGNPYCSNICCMNTVKDSLLLKDHYPDTDITVFYMDMRTF</sequence>
<evidence type="ECO:0000313" key="9">
    <source>
        <dbReference type="EMBL" id="GAG47930.1"/>
    </source>
</evidence>
<proteinExistence type="inferred from homology"/>
<evidence type="ECO:0000256" key="4">
    <source>
        <dbReference type="ARBA" id="ARBA00022827"/>
    </source>
</evidence>
<dbReference type="InterPro" id="IPR017896">
    <property type="entry name" value="4Fe4S_Fe-S-bd"/>
</dbReference>
<keyword evidence="5" id="KW-0560">Oxidoreductase</keyword>
<dbReference type="SUPFAM" id="SSF54862">
    <property type="entry name" value="4Fe-4S ferredoxins"/>
    <property type="match status" value="1"/>
</dbReference>
<comment type="caution">
    <text evidence="9">The sequence shown here is derived from an EMBL/GenBank/DDBJ whole genome shotgun (WGS) entry which is preliminary data.</text>
</comment>
<dbReference type="PROSITE" id="PS51379">
    <property type="entry name" value="4FE4S_FER_2"/>
    <property type="match status" value="1"/>
</dbReference>
<feature type="domain" description="4Fe-4S ferredoxin-type" evidence="8">
    <location>
        <begin position="26"/>
        <end position="53"/>
    </location>
</feature>
<feature type="non-terminal residue" evidence="9">
    <location>
        <position position="228"/>
    </location>
</feature>
<dbReference type="PANTHER" id="PTHR43498">
    <property type="entry name" value="FERREDOXIN:COB-COM HETERODISULFIDE REDUCTASE SUBUNIT A"/>
    <property type="match status" value="1"/>
</dbReference>
<accession>X0XX53</accession>
<organism evidence="9">
    <name type="scientific">marine sediment metagenome</name>
    <dbReference type="NCBI Taxonomy" id="412755"/>
    <lineage>
        <taxon>unclassified sequences</taxon>
        <taxon>metagenomes</taxon>
        <taxon>ecological metagenomes</taxon>
    </lineage>
</organism>
<dbReference type="InterPro" id="IPR017900">
    <property type="entry name" value="4Fe4S_Fe_S_CS"/>
</dbReference>
<dbReference type="AlphaFoldDB" id="X0XX53"/>
<comment type="similarity">
    <text evidence="2">Belongs to the HdrA family.</text>
</comment>
<evidence type="ECO:0000256" key="3">
    <source>
        <dbReference type="ARBA" id="ARBA00022723"/>
    </source>
</evidence>
<dbReference type="PROSITE" id="PS00198">
    <property type="entry name" value="4FE4S_FER_1"/>
    <property type="match status" value="1"/>
</dbReference>
<reference evidence="9" key="1">
    <citation type="journal article" date="2014" name="Front. Microbiol.">
        <title>High frequency of phylogenetically diverse reductive dehalogenase-homologous genes in deep subseafloor sedimentary metagenomes.</title>
        <authorList>
            <person name="Kawai M."/>
            <person name="Futagami T."/>
            <person name="Toyoda A."/>
            <person name="Takaki Y."/>
            <person name="Nishi S."/>
            <person name="Hori S."/>
            <person name="Arai W."/>
            <person name="Tsubouchi T."/>
            <person name="Morono Y."/>
            <person name="Uchiyama I."/>
            <person name="Ito T."/>
            <person name="Fujiyama A."/>
            <person name="Inagaki F."/>
            <person name="Takami H."/>
        </authorList>
    </citation>
    <scope>NUCLEOTIDE SEQUENCE</scope>
    <source>
        <strain evidence="9">Expedition CK06-06</strain>
    </source>
</reference>
<keyword evidence="3" id="KW-0479">Metal-binding</keyword>
<feature type="non-terminal residue" evidence="9">
    <location>
        <position position="1"/>
    </location>
</feature>
<dbReference type="EMBL" id="BARS01053017">
    <property type="protein sequence ID" value="GAG47930.1"/>
    <property type="molecule type" value="Genomic_DNA"/>
</dbReference>
<dbReference type="GO" id="GO:0051536">
    <property type="term" value="F:iron-sulfur cluster binding"/>
    <property type="evidence" value="ECO:0007669"/>
    <property type="project" value="UniProtKB-KW"/>
</dbReference>
<evidence type="ECO:0000256" key="6">
    <source>
        <dbReference type="ARBA" id="ARBA00023004"/>
    </source>
</evidence>
<dbReference type="GO" id="GO:0046872">
    <property type="term" value="F:metal ion binding"/>
    <property type="evidence" value="ECO:0007669"/>
    <property type="project" value="UniProtKB-KW"/>
</dbReference>
<keyword evidence="6" id="KW-0408">Iron</keyword>
<dbReference type="Pfam" id="PF00037">
    <property type="entry name" value="Fer4"/>
    <property type="match status" value="1"/>
</dbReference>
<evidence type="ECO:0000256" key="2">
    <source>
        <dbReference type="ARBA" id="ARBA00006561"/>
    </source>
</evidence>
<evidence type="ECO:0000259" key="8">
    <source>
        <dbReference type="PROSITE" id="PS51379"/>
    </source>
</evidence>
<comment type="cofactor">
    <cofactor evidence="1">
        <name>FAD</name>
        <dbReference type="ChEBI" id="CHEBI:57692"/>
    </cofactor>
</comment>
<keyword evidence="7" id="KW-0411">Iron-sulfur</keyword>
<dbReference type="GO" id="GO:0016491">
    <property type="term" value="F:oxidoreductase activity"/>
    <property type="evidence" value="ECO:0007669"/>
    <property type="project" value="UniProtKB-KW"/>
</dbReference>
<gene>
    <name evidence="9" type="ORF">S01H1_78740</name>
</gene>